<evidence type="ECO:0000259" key="2">
    <source>
        <dbReference type="Pfam" id="PF01370"/>
    </source>
</evidence>
<comment type="caution">
    <text evidence="3">The sequence shown here is derived from an EMBL/GenBank/DDBJ whole genome shotgun (WGS) entry which is preliminary data.</text>
</comment>
<dbReference type="InterPro" id="IPR001509">
    <property type="entry name" value="Epimerase_deHydtase"/>
</dbReference>
<sequence>MAYNEDSWTDIDHCKKLELWYPAAKTLAERAAWEFAAKEGLDVVVINPGLVFGPMLQPAIGVSLAILLHLLQGSDVGAIANSHMGCVDVRDVALAHILLYEKPAAQGRHLCVEAITSWCDFVAKIAELYPEFQLPRCDKNLRYVPLCFSNHMMMVPYVFTGIQRINNLGWLGQRVHQKN</sequence>
<dbReference type="PANTHER" id="PTHR10366:SF349">
    <property type="entry name" value="OS01G0828100 PROTEIN"/>
    <property type="match status" value="1"/>
</dbReference>
<name>A0A8K0IRQ4_COCNU</name>
<reference evidence="3" key="2">
    <citation type="submission" date="2019-07" db="EMBL/GenBank/DDBJ databases">
        <authorList>
            <person name="Yang Y."/>
            <person name="Bocs S."/>
            <person name="Baudouin L."/>
        </authorList>
    </citation>
    <scope>NUCLEOTIDE SEQUENCE</scope>
    <source>
        <tissue evidence="3">Spear leaf of Hainan Tall coconut</tissue>
    </source>
</reference>
<feature type="domain" description="NAD-dependent epimerase/dehydratase" evidence="2">
    <location>
        <begin position="21"/>
        <end position="106"/>
    </location>
</feature>
<keyword evidence="4" id="KW-1185">Reference proteome</keyword>
<protein>
    <submittedName>
        <fullName evidence="3">Putative Cinnamoyl-CoA reductase 1</fullName>
    </submittedName>
</protein>
<dbReference type="InterPro" id="IPR050425">
    <property type="entry name" value="NAD(P)_dehydrat-like"/>
</dbReference>
<evidence type="ECO:0000313" key="4">
    <source>
        <dbReference type="Proteomes" id="UP000797356"/>
    </source>
</evidence>
<dbReference type="Gene3D" id="3.40.50.720">
    <property type="entry name" value="NAD(P)-binding Rossmann-like Domain"/>
    <property type="match status" value="1"/>
</dbReference>
<evidence type="ECO:0000313" key="3">
    <source>
        <dbReference type="EMBL" id="KAG1365647.1"/>
    </source>
</evidence>
<keyword evidence="1" id="KW-0560">Oxidoreductase</keyword>
<dbReference type="OrthoDB" id="2735536at2759"/>
<dbReference type="AlphaFoldDB" id="A0A8K0IRQ4"/>
<reference evidence="3" key="1">
    <citation type="journal article" date="2017" name="Gigascience">
        <title>The genome draft of coconut (Cocos nucifera).</title>
        <authorList>
            <person name="Xiao Y."/>
            <person name="Xu P."/>
            <person name="Fan H."/>
            <person name="Baudouin L."/>
            <person name="Xia W."/>
            <person name="Bocs S."/>
            <person name="Xu J."/>
            <person name="Li Q."/>
            <person name="Guo A."/>
            <person name="Zhou L."/>
            <person name="Li J."/>
            <person name="Wu Y."/>
            <person name="Ma Z."/>
            <person name="Armero A."/>
            <person name="Issali A.E."/>
            <person name="Liu N."/>
            <person name="Peng M."/>
            <person name="Yang Y."/>
        </authorList>
    </citation>
    <scope>NUCLEOTIDE SEQUENCE</scope>
    <source>
        <tissue evidence="3">Spear leaf of Hainan Tall coconut</tissue>
    </source>
</reference>
<accession>A0A8K0IRQ4</accession>
<dbReference type="PANTHER" id="PTHR10366">
    <property type="entry name" value="NAD DEPENDENT EPIMERASE/DEHYDRATASE"/>
    <property type="match status" value="1"/>
</dbReference>
<dbReference type="SUPFAM" id="SSF51735">
    <property type="entry name" value="NAD(P)-binding Rossmann-fold domains"/>
    <property type="match status" value="1"/>
</dbReference>
<dbReference type="Proteomes" id="UP000797356">
    <property type="component" value="Chromosome 12"/>
</dbReference>
<evidence type="ECO:0000256" key="1">
    <source>
        <dbReference type="ARBA" id="ARBA00023002"/>
    </source>
</evidence>
<dbReference type="InterPro" id="IPR036291">
    <property type="entry name" value="NAD(P)-bd_dom_sf"/>
</dbReference>
<gene>
    <name evidence="3" type="ORF">COCNU_12G006470</name>
</gene>
<dbReference type="EMBL" id="CM017883">
    <property type="protein sequence ID" value="KAG1365647.1"/>
    <property type="molecule type" value="Genomic_DNA"/>
</dbReference>
<proteinExistence type="predicted"/>
<dbReference type="Pfam" id="PF01370">
    <property type="entry name" value="Epimerase"/>
    <property type="match status" value="1"/>
</dbReference>
<dbReference type="GO" id="GO:0016616">
    <property type="term" value="F:oxidoreductase activity, acting on the CH-OH group of donors, NAD or NADP as acceptor"/>
    <property type="evidence" value="ECO:0007669"/>
    <property type="project" value="TreeGrafter"/>
</dbReference>
<organism evidence="3 4">
    <name type="scientific">Cocos nucifera</name>
    <name type="common">Coconut palm</name>
    <dbReference type="NCBI Taxonomy" id="13894"/>
    <lineage>
        <taxon>Eukaryota</taxon>
        <taxon>Viridiplantae</taxon>
        <taxon>Streptophyta</taxon>
        <taxon>Embryophyta</taxon>
        <taxon>Tracheophyta</taxon>
        <taxon>Spermatophyta</taxon>
        <taxon>Magnoliopsida</taxon>
        <taxon>Liliopsida</taxon>
        <taxon>Arecaceae</taxon>
        <taxon>Arecoideae</taxon>
        <taxon>Cocoseae</taxon>
        <taxon>Attaleinae</taxon>
        <taxon>Cocos</taxon>
    </lineage>
</organism>